<feature type="transmembrane region" description="Helical" evidence="7">
    <location>
        <begin position="174"/>
        <end position="197"/>
    </location>
</feature>
<keyword evidence="5 7" id="KW-1133">Transmembrane helix</keyword>
<feature type="transmembrane region" description="Helical" evidence="7">
    <location>
        <begin position="379"/>
        <end position="402"/>
    </location>
</feature>
<dbReference type="PRINTS" id="PR01036">
    <property type="entry name" value="TCRTETB"/>
</dbReference>
<dbReference type="GO" id="GO:0005886">
    <property type="term" value="C:plasma membrane"/>
    <property type="evidence" value="ECO:0007669"/>
    <property type="project" value="UniProtKB-SubCell"/>
</dbReference>
<feature type="transmembrane region" description="Helical" evidence="7">
    <location>
        <begin position="502"/>
        <end position="520"/>
    </location>
</feature>
<protein>
    <submittedName>
        <fullName evidence="9">DSBA oxidoreductase</fullName>
    </submittedName>
</protein>
<evidence type="ECO:0000256" key="3">
    <source>
        <dbReference type="ARBA" id="ARBA00022475"/>
    </source>
</evidence>
<dbReference type="InterPro" id="IPR020846">
    <property type="entry name" value="MFS_dom"/>
</dbReference>
<dbReference type="InterPro" id="IPR004638">
    <property type="entry name" value="EmrB-like"/>
</dbReference>
<feature type="transmembrane region" description="Helical" evidence="7">
    <location>
        <begin position="60"/>
        <end position="82"/>
    </location>
</feature>
<keyword evidence="2" id="KW-0813">Transport</keyword>
<gene>
    <name evidence="9" type="ORF">P409_10325</name>
</gene>
<evidence type="ECO:0000256" key="6">
    <source>
        <dbReference type="ARBA" id="ARBA00023136"/>
    </source>
</evidence>
<evidence type="ECO:0000256" key="5">
    <source>
        <dbReference type="ARBA" id="ARBA00022989"/>
    </source>
</evidence>
<evidence type="ECO:0000256" key="4">
    <source>
        <dbReference type="ARBA" id="ARBA00022692"/>
    </source>
</evidence>
<dbReference type="Gene3D" id="1.20.1250.20">
    <property type="entry name" value="MFS general substrate transporter like domains"/>
    <property type="match status" value="1"/>
</dbReference>
<evidence type="ECO:0000256" key="1">
    <source>
        <dbReference type="ARBA" id="ARBA00004651"/>
    </source>
</evidence>
<dbReference type="InterPro" id="IPR011701">
    <property type="entry name" value="MFS"/>
</dbReference>
<feature type="transmembrane region" description="Helical" evidence="7">
    <location>
        <begin position="350"/>
        <end position="367"/>
    </location>
</feature>
<dbReference type="NCBIfam" id="TIGR00711">
    <property type="entry name" value="efflux_EmrB"/>
    <property type="match status" value="1"/>
</dbReference>
<evidence type="ECO:0000259" key="8">
    <source>
        <dbReference type="PROSITE" id="PS50850"/>
    </source>
</evidence>
<evidence type="ECO:0000313" key="9">
    <source>
        <dbReference type="EMBL" id="KGM34410.1"/>
    </source>
</evidence>
<organism evidence="9 10">
    <name type="scientific">Inquilinus limosus MP06</name>
    <dbReference type="NCBI Taxonomy" id="1398085"/>
    <lineage>
        <taxon>Bacteria</taxon>
        <taxon>Pseudomonadati</taxon>
        <taxon>Pseudomonadota</taxon>
        <taxon>Alphaproteobacteria</taxon>
        <taxon>Rhodospirillales</taxon>
        <taxon>Rhodospirillaceae</taxon>
        <taxon>Inquilinus</taxon>
    </lineage>
</organism>
<feature type="transmembrane region" description="Helical" evidence="7">
    <location>
        <begin position="20"/>
        <end position="39"/>
    </location>
</feature>
<feature type="transmembrane region" description="Helical" evidence="7">
    <location>
        <begin position="218"/>
        <end position="235"/>
    </location>
</feature>
<dbReference type="PANTHER" id="PTHR23501:SF174">
    <property type="entry name" value="MULTIDRUG EXPORT PROTEIN EMRB-RELATED"/>
    <property type="match status" value="1"/>
</dbReference>
<dbReference type="EMBL" id="JANX01000094">
    <property type="protein sequence ID" value="KGM34410.1"/>
    <property type="molecule type" value="Genomic_DNA"/>
</dbReference>
<keyword evidence="4 7" id="KW-0812">Transmembrane</keyword>
<evidence type="ECO:0000256" key="7">
    <source>
        <dbReference type="SAM" id="Phobius"/>
    </source>
</evidence>
<feature type="domain" description="Major facilitator superfamily (MFS) profile" evidence="8">
    <location>
        <begin position="22"/>
        <end position="525"/>
    </location>
</feature>
<comment type="caution">
    <text evidence="9">The sequence shown here is derived from an EMBL/GenBank/DDBJ whole genome shotgun (WGS) entry which is preliminary data.</text>
</comment>
<dbReference type="GO" id="GO:0022857">
    <property type="term" value="F:transmembrane transporter activity"/>
    <property type="evidence" value="ECO:0007669"/>
    <property type="project" value="InterPro"/>
</dbReference>
<dbReference type="RefSeq" id="WP_034835142.1">
    <property type="nucleotide sequence ID" value="NZ_JANX01000094.1"/>
</dbReference>
<dbReference type="SUPFAM" id="SSF103473">
    <property type="entry name" value="MFS general substrate transporter"/>
    <property type="match status" value="1"/>
</dbReference>
<dbReference type="AlphaFoldDB" id="A0A0A0D8P5"/>
<evidence type="ECO:0000256" key="2">
    <source>
        <dbReference type="ARBA" id="ARBA00022448"/>
    </source>
</evidence>
<dbReference type="OrthoDB" id="9771737at2"/>
<dbReference type="InterPro" id="IPR036259">
    <property type="entry name" value="MFS_trans_sf"/>
</dbReference>
<dbReference type="Pfam" id="PF07690">
    <property type="entry name" value="MFS_1"/>
    <property type="match status" value="1"/>
</dbReference>
<dbReference type="PROSITE" id="PS50850">
    <property type="entry name" value="MFS"/>
    <property type="match status" value="1"/>
</dbReference>
<feature type="transmembrane region" description="Helical" evidence="7">
    <location>
        <begin position="285"/>
        <end position="306"/>
    </location>
</feature>
<feature type="transmembrane region" description="Helical" evidence="7">
    <location>
        <begin position="318"/>
        <end position="338"/>
    </location>
</feature>
<name>A0A0A0D8P5_9PROT</name>
<keyword evidence="3" id="KW-1003">Cell membrane</keyword>
<dbReference type="Gene3D" id="1.20.1720.10">
    <property type="entry name" value="Multidrug resistance protein D"/>
    <property type="match status" value="1"/>
</dbReference>
<comment type="subcellular location">
    <subcellularLocation>
        <location evidence="1">Cell membrane</location>
        <topology evidence="1">Multi-pass membrane protein</topology>
    </subcellularLocation>
</comment>
<feature type="transmembrane region" description="Helical" evidence="7">
    <location>
        <begin position="247"/>
        <end position="264"/>
    </location>
</feature>
<sequence>MSAGAEAAGSRSAAGGRNPWLIAGVVSIATFMEVLDTSIANVALRHIAGGLAAGQDESTWVITSYLVANAVVLPISGWLSGVVGRKRFYMICVALFAVSSLMCGLSSSLEMLIVFRVLQGLGGGGLAPSEQSILADSFPPEKRAQAFGVYAIAVIVAPTFGPTIGGWITDNFSWHWIFLINVPMGMASLVLVQWLLVEPEVLKRERRDALAGGLKVDWIGLLLVALWLGCLEVMLDKGQREDWFDSGFIVTFAAISFLSLILLVPWELSRKDPIVDIRLVLRRQFGTTCLVMLAVGAILYSSTQILPQLLQEQYGYTATWAGLALMPGGLVMFLLMPISSRLTNLVSPKYLIMGGMTVVALAMWHFTNLSPDADFATFAWSRVFQMIGLPFLFLPITTASYADLPPDKTSQAAALINVARNLGGSIGVSLSTTLLAQNAQVHQTHLAGHASPSALGYQLGLDQATAHFLAQGASQATAQRQAFDWIGQLVQDQATLLSYIDVFQALAVVALLMIPVALLLRRGQPGAAAGHG</sequence>
<evidence type="ECO:0000313" key="10">
    <source>
        <dbReference type="Proteomes" id="UP000029995"/>
    </source>
</evidence>
<dbReference type="CDD" id="cd17503">
    <property type="entry name" value="MFS_LmrB_MDR_like"/>
    <property type="match status" value="1"/>
</dbReference>
<accession>A0A0A0D8P5</accession>
<feature type="transmembrane region" description="Helical" evidence="7">
    <location>
        <begin position="147"/>
        <end position="168"/>
    </location>
</feature>
<proteinExistence type="predicted"/>
<reference evidence="9 10" key="1">
    <citation type="submission" date="2014-01" db="EMBL/GenBank/DDBJ databases">
        <title>Genome sequence determination for a cystic fibrosis isolate, Inquilinus limosus.</title>
        <authorList>
            <person name="Pino M."/>
            <person name="Di Conza J."/>
            <person name="Gutkind G."/>
        </authorList>
    </citation>
    <scope>NUCLEOTIDE SEQUENCE [LARGE SCALE GENOMIC DNA]</scope>
    <source>
        <strain evidence="9 10">MP06</strain>
    </source>
</reference>
<dbReference type="PANTHER" id="PTHR23501">
    <property type="entry name" value="MAJOR FACILITATOR SUPERFAMILY"/>
    <property type="match status" value="1"/>
</dbReference>
<keyword evidence="6 7" id="KW-0472">Membrane</keyword>
<dbReference type="Proteomes" id="UP000029995">
    <property type="component" value="Unassembled WGS sequence"/>
</dbReference>